<keyword evidence="2" id="KW-1185">Reference proteome</keyword>
<evidence type="ECO:0000313" key="2">
    <source>
        <dbReference type="Proteomes" id="UP001266099"/>
    </source>
</evidence>
<organism evidence="1 2">
    <name type="scientific">Arcanobacterium hippocoleae</name>
    <dbReference type="NCBI Taxonomy" id="149017"/>
    <lineage>
        <taxon>Bacteria</taxon>
        <taxon>Bacillati</taxon>
        <taxon>Actinomycetota</taxon>
        <taxon>Actinomycetes</taxon>
        <taxon>Actinomycetales</taxon>
        <taxon>Actinomycetaceae</taxon>
        <taxon>Arcanobacterium</taxon>
    </lineage>
</organism>
<dbReference type="EC" id="2.7.1.39" evidence="1"/>
<evidence type="ECO:0000313" key="1">
    <source>
        <dbReference type="EMBL" id="MDR6939970.1"/>
    </source>
</evidence>
<dbReference type="GO" id="GO:0004413">
    <property type="term" value="F:homoserine kinase activity"/>
    <property type="evidence" value="ECO:0007669"/>
    <property type="project" value="UniProtKB-EC"/>
</dbReference>
<dbReference type="Proteomes" id="UP001266099">
    <property type="component" value="Unassembled WGS sequence"/>
</dbReference>
<dbReference type="InterPro" id="IPR014721">
    <property type="entry name" value="Ribsml_uS5_D2-typ_fold_subgr"/>
</dbReference>
<dbReference type="InterPro" id="IPR020568">
    <property type="entry name" value="Ribosomal_Su5_D2-typ_SF"/>
</dbReference>
<reference evidence="1 2" key="1">
    <citation type="submission" date="2023-07" db="EMBL/GenBank/DDBJ databases">
        <title>Sequencing the genomes of 1000 actinobacteria strains.</title>
        <authorList>
            <person name="Klenk H.-P."/>
        </authorList>
    </citation>
    <scope>NUCLEOTIDE SEQUENCE [LARGE SCALE GENOMIC DNA]</scope>
    <source>
        <strain evidence="1 2">DSM 15539</strain>
    </source>
</reference>
<keyword evidence="1" id="KW-0808">Transferase</keyword>
<sequence>MRIVNEQVNVRVPAGISLFRAGFSNLALSLNLWDEISASFTTRASRAIVLGQGSRQIAQDERHPVIQTMHRLLSDLGQPAFGIELVCRNNIRRNIGLGENEAQIAAALLLVKGMLGNPAELSLPILRCFAERYRGDCAILTAILAGGAALTWPSRKSPGSAQLAKNVLLAPAGAINLQTQQQSGSSYAALQIHSDLRLTLITSSFDDSMDSRAVSAKEVDFQLPASHTAAFVYALQYDPLLLCEITGSISWHSALEANPEIAASAITDLARSLQKAHWPVIYTETGTALLLFAKMPQAMQAKLIDAGFAVQEVAAAQAAVNYFS</sequence>
<gene>
    <name evidence="1" type="ORF">J2S36_001513</name>
</gene>
<comment type="caution">
    <text evidence="1">The sequence shown here is derived from an EMBL/GenBank/DDBJ whole genome shotgun (WGS) entry which is preliminary data.</text>
</comment>
<dbReference type="Gene3D" id="3.30.230.10">
    <property type="match status" value="1"/>
</dbReference>
<dbReference type="EMBL" id="JAVDUJ010000001">
    <property type="protein sequence ID" value="MDR6939970.1"/>
    <property type="molecule type" value="Genomic_DNA"/>
</dbReference>
<accession>A0ABU1T3J8</accession>
<name>A0ABU1T3J8_9ACTO</name>
<proteinExistence type="predicted"/>
<protein>
    <submittedName>
        <fullName evidence="1">Homoserine kinase</fullName>
        <ecNumber evidence="1">2.7.1.39</ecNumber>
    </submittedName>
</protein>
<dbReference type="SUPFAM" id="SSF54211">
    <property type="entry name" value="Ribosomal protein S5 domain 2-like"/>
    <property type="match status" value="1"/>
</dbReference>
<keyword evidence="1" id="KW-0418">Kinase</keyword>
<dbReference type="RefSeq" id="WP_309957077.1">
    <property type="nucleotide sequence ID" value="NZ_CP136414.1"/>
</dbReference>